<dbReference type="EMBL" id="MFDM01000016">
    <property type="protein sequence ID" value="OGE43241.1"/>
    <property type="molecule type" value="Genomic_DNA"/>
</dbReference>
<dbReference type="SUPFAM" id="SSF54593">
    <property type="entry name" value="Glyoxalase/Bleomycin resistance protein/Dihydroxybiphenyl dioxygenase"/>
    <property type="match status" value="1"/>
</dbReference>
<organism evidence="2 3">
    <name type="scientific">Candidatus Daviesbacteria bacterium RIFCSPLOWO2_01_FULL_39_12</name>
    <dbReference type="NCBI Taxonomy" id="1797785"/>
    <lineage>
        <taxon>Bacteria</taxon>
        <taxon>Candidatus Daviesiibacteriota</taxon>
    </lineage>
</organism>
<dbReference type="Proteomes" id="UP000178565">
    <property type="component" value="Unassembled WGS sequence"/>
</dbReference>
<reference evidence="2 3" key="1">
    <citation type="journal article" date="2016" name="Nat. Commun.">
        <title>Thousands of microbial genomes shed light on interconnected biogeochemical processes in an aquifer system.</title>
        <authorList>
            <person name="Anantharaman K."/>
            <person name="Brown C.T."/>
            <person name="Hug L.A."/>
            <person name="Sharon I."/>
            <person name="Castelle C.J."/>
            <person name="Probst A.J."/>
            <person name="Thomas B.C."/>
            <person name="Singh A."/>
            <person name="Wilkins M.J."/>
            <person name="Karaoz U."/>
            <person name="Brodie E.L."/>
            <person name="Williams K.H."/>
            <person name="Hubbard S.S."/>
            <person name="Banfield J.F."/>
        </authorList>
    </citation>
    <scope>NUCLEOTIDE SEQUENCE [LARGE SCALE GENOMIC DNA]</scope>
</reference>
<protein>
    <recommendedName>
        <fullName evidence="1">VOC domain-containing protein</fullName>
    </recommendedName>
</protein>
<evidence type="ECO:0000313" key="2">
    <source>
        <dbReference type="EMBL" id="OGE43241.1"/>
    </source>
</evidence>
<dbReference type="InterPro" id="IPR041581">
    <property type="entry name" value="Glyoxalase_6"/>
</dbReference>
<dbReference type="STRING" id="1797785.A3B45_00775"/>
<dbReference type="Pfam" id="PF18029">
    <property type="entry name" value="Glyoxalase_6"/>
    <property type="match status" value="1"/>
</dbReference>
<proteinExistence type="predicted"/>
<evidence type="ECO:0000313" key="3">
    <source>
        <dbReference type="Proteomes" id="UP000178565"/>
    </source>
</evidence>
<dbReference type="AlphaFoldDB" id="A0A1F5KRH6"/>
<accession>A0A1F5KRH6</accession>
<dbReference type="InterPro" id="IPR029068">
    <property type="entry name" value="Glyas_Bleomycin-R_OHBP_Dase"/>
</dbReference>
<dbReference type="InterPro" id="IPR037523">
    <property type="entry name" value="VOC_core"/>
</dbReference>
<gene>
    <name evidence="2" type="ORF">A3B45_00775</name>
</gene>
<dbReference type="PROSITE" id="PS51819">
    <property type="entry name" value="VOC"/>
    <property type="match status" value="1"/>
</dbReference>
<name>A0A1F5KRH6_9BACT</name>
<dbReference type="Gene3D" id="3.10.180.10">
    <property type="entry name" value="2,3-Dihydroxybiphenyl 1,2-Dioxygenase, domain 1"/>
    <property type="match status" value="1"/>
</dbReference>
<evidence type="ECO:0000259" key="1">
    <source>
        <dbReference type="PROSITE" id="PS51819"/>
    </source>
</evidence>
<comment type="caution">
    <text evidence="2">The sequence shown here is derived from an EMBL/GenBank/DDBJ whole genome shotgun (WGS) entry which is preliminary data.</text>
</comment>
<sequence>MIRGLEAVLLSSQSAKKLAKFYKEVVGLKQGEVMEIGDEGEKAYDFPLKGAAIYILDHSKVKGKNKNPERVMFNLEVSDMEKEVKRMKKAKAKVVQDTYHVQGYGLITTFEDPDGNYFQFVQVRAS</sequence>
<feature type="domain" description="VOC" evidence="1">
    <location>
        <begin position="4"/>
        <end position="123"/>
    </location>
</feature>